<feature type="transmembrane region" description="Helical" evidence="9">
    <location>
        <begin position="20"/>
        <end position="41"/>
    </location>
</feature>
<evidence type="ECO:0000259" key="10">
    <source>
        <dbReference type="Pfam" id="PF04290"/>
    </source>
</evidence>
<keyword evidence="4 9" id="KW-0997">Cell inner membrane</keyword>
<evidence type="ECO:0000256" key="1">
    <source>
        <dbReference type="ARBA" id="ARBA00004429"/>
    </source>
</evidence>
<reference evidence="11 12" key="1">
    <citation type="submission" date="2019-08" db="EMBL/GenBank/DDBJ databases">
        <title>Aureimonas fodiniaquatilis sp. nov., isolated from a coal mine wastewater.</title>
        <authorList>
            <person name="Kim W."/>
        </authorList>
    </citation>
    <scope>NUCLEOTIDE SEQUENCE [LARGE SCALE GENOMIC DNA]</scope>
    <source>
        <strain evidence="11 12">CAU 1482</strain>
    </source>
</reference>
<keyword evidence="2 9" id="KW-0813">Transport</keyword>
<keyword evidence="12" id="KW-1185">Reference proteome</keyword>
<comment type="subunit">
    <text evidence="9">The complex comprises the extracytoplasmic solute receptor protein and the two transmembrane proteins.</text>
</comment>
<feature type="domain" description="Tripartite ATP-independent periplasmic transporters DctQ component" evidence="10">
    <location>
        <begin position="35"/>
        <end position="158"/>
    </location>
</feature>
<keyword evidence="6 9" id="KW-1133">Transmembrane helix</keyword>
<evidence type="ECO:0000256" key="7">
    <source>
        <dbReference type="ARBA" id="ARBA00023136"/>
    </source>
</evidence>
<comment type="similarity">
    <text evidence="8 9">Belongs to the TRAP transporter small permease family.</text>
</comment>
<feature type="transmembrane region" description="Helical" evidence="9">
    <location>
        <begin position="97"/>
        <end position="116"/>
    </location>
</feature>
<evidence type="ECO:0000256" key="4">
    <source>
        <dbReference type="ARBA" id="ARBA00022519"/>
    </source>
</evidence>
<evidence type="ECO:0000256" key="9">
    <source>
        <dbReference type="RuleBase" id="RU369079"/>
    </source>
</evidence>
<gene>
    <name evidence="11" type="ORF">FPY71_08045</name>
</gene>
<dbReference type="RefSeq" id="WP_149299441.1">
    <property type="nucleotide sequence ID" value="NZ_VTWH01000002.1"/>
</dbReference>
<protein>
    <recommendedName>
        <fullName evidence="9">TRAP transporter small permease protein</fullName>
    </recommendedName>
</protein>
<keyword evidence="3" id="KW-1003">Cell membrane</keyword>
<evidence type="ECO:0000256" key="5">
    <source>
        <dbReference type="ARBA" id="ARBA00022692"/>
    </source>
</evidence>
<proteinExistence type="inferred from homology"/>
<feature type="transmembrane region" description="Helical" evidence="9">
    <location>
        <begin position="136"/>
        <end position="157"/>
    </location>
</feature>
<feature type="transmembrane region" description="Helical" evidence="9">
    <location>
        <begin position="61"/>
        <end position="85"/>
    </location>
</feature>
<name>A0A5B0DVK8_9HYPH</name>
<dbReference type="Proteomes" id="UP000324738">
    <property type="component" value="Unassembled WGS sequence"/>
</dbReference>
<dbReference type="OrthoDB" id="4250245at2"/>
<evidence type="ECO:0000256" key="8">
    <source>
        <dbReference type="ARBA" id="ARBA00038436"/>
    </source>
</evidence>
<sequence length="169" mass="18454">MSATNIRSLFLCSERLLNRAVVTGAALMLVVASAAALFQVFSRFVLHVPAHWSEPMIKISLIWMVYLGLMAGARTGTMIAVDFVFDMTKGRFRTLMRAMILVAMLIVLVVLFYNGWRAVYMVRNQTIAGLGLSASWVYAAIPIGAGFAALAAIAHFIDPHTKTDSAEAL</sequence>
<dbReference type="EMBL" id="VTWH01000002">
    <property type="protein sequence ID" value="KAA0970453.1"/>
    <property type="molecule type" value="Genomic_DNA"/>
</dbReference>
<comment type="subcellular location">
    <subcellularLocation>
        <location evidence="1 9">Cell inner membrane</location>
        <topology evidence="1 9">Multi-pass membrane protein</topology>
    </subcellularLocation>
</comment>
<evidence type="ECO:0000256" key="6">
    <source>
        <dbReference type="ARBA" id="ARBA00022989"/>
    </source>
</evidence>
<evidence type="ECO:0000313" key="11">
    <source>
        <dbReference type="EMBL" id="KAA0970453.1"/>
    </source>
</evidence>
<comment type="function">
    <text evidence="9">Part of the tripartite ATP-independent periplasmic (TRAP) transport system.</text>
</comment>
<organism evidence="11 12">
    <name type="scientific">Aureimonas fodinaquatilis</name>
    <dbReference type="NCBI Taxonomy" id="2565783"/>
    <lineage>
        <taxon>Bacteria</taxon>
        <taxon>Pseudomonadati</taxon>
        <taxon>Pseudomonadota</taxon>
        <taxon>Alphaproteobacteria</taxon>
        <taxon>Hyphomicrobiales</taxon>
        <taxon>Aurantimonadaceae</taxon>
        <taxon>Aureimonas</taxon>
    </lineage>
</organism>
<dbReference type="GO" id="GO:0022857">
    <property type="term" value="F:transmembrane transporter activity"/>
    <property type="evidence" value="ECO:0007669"/>
    <property type="project" value="UniProtKB-UniRule"/>
</dbReference>
<evidence type="ECO:0000313" key="12">
    <source>
        <dbReference type="Proteomes" id="UP000324738"/>
    </source>
</evidence>
<dbReference type="GO" id="GO:0005886">
    <property type="term" value="C:plasma membrane"/>
    <property type="evidence" value="ECO:0007669"/>
    <property type="project" value="UniProtKB-SubCell"/>
</dbReference>
<evidence type="ECO:0000256" key="2">
    <source>
        <dbReference type="ARBA" id="ARBA00022448"/>
    </source>
</evidence>
<dbReference type="InterPro" id="IPR007387">
    <property type="entry name" value="TRAP_DctQ"/>
</dbReference>
<dbReference type="InterPro" id="IPR055348">
    <property type="entry name" value="DctQ"/>
</dbReference>
<keyword evidence="5 9" id="KW-0812">Transmembrane</keyword>
<dbReference type="AlphaFoldDB" id="A0A5B0DVK8"/>
<dbReference type="PANTHER" id="PTHR35011">
    <property type="entry name" value="2,3-DIKETO-L-GULONATE TRAP TRANSPORTER SMALL PERMEASE PROTEIN YIAM"/>
    <property type="match status" value="1"/>
</dbReference>
<evidence type="ECO:0000256" key="3">
    <source>
        <dbReference type="ARBA" id="ARBA00022475"/>
    </source>
</evidence>
<comment type="caution">
    <text evidence="11">The sequence shown here is derived from an EMBL/GenBank/DDBJ whole genome shotgun (WGS) entry which is preliminary data.</text>
</comment>
<dbReference type="Pfam" id="PF04290">
    <property type="entry name" value="DctQ"/>
    <property type="match status" value="1"/>
</dbReference>
<dbReference type="PANTHER" id="PTHR35011:SF11">
    <property type="entry name" value="TRAP TRANSPORTER SMALL PERMEASE PROTEIN"/>
    <property type="match status" value="1"/>
</dbReference>
<keyword evidence="7 9" id="KW-0472">Membrane</keyword>
<dbReference type="GO" id="GO:0015740">
    <property type="term" value="P:C4-dicarboxylate transport"/>
    <property type="evidence" value="ECO:0007669"/>
    <property type="project" value="TreeGrafter"/>
</dbReference>
<accession>A0A5B0DVK8</accession>